<protein>
    <submittedName>
        <fullName evidence="1">Phenylacetate-coenzyme A ligase PaaK-like adenylate-forming protein</fullName>
    </submittedName>
</protein>
<dbReference type="GO" id="GO:0016874">
    <property type="term" value="F:ligase activity"/>
    <property type="evidence" value="ECO:0007669"/>
    <property type="project" value="UniProtKB-KW"/>
</dbReference>
<dbReference type="AlphaFoldDB" id="A0A7Y9R4G1"/>
<accession>A0A7Y9R4G1</accession>
<dbReference type="RefSeq" id="WP_179635919.1">
    <property type="nucleotide sequence ID" value="NZ_JACCFH010000001.1"/>
</dbReference>
<dbReference type="EMBL" id="JACCFH010000001">
    <property type="protein sequence ID" value="NYG35393.1"/>
    <property type="molecule type" value="Genomic_DNA"/>
</dbReference>
<keyword evidence="2" id="KW-1185">Reference proteome</keyword>
<comment type="caution">
    <text evidence="1">The sequence shown here is derived from an EMBL/GenBank/DDBJ whole genome shotgun (WGS) entry which is preliminary data.</text>
</comment>
<organism evidence="1 2">
    <name type="scientific">Sphaerotilus montanus</name>
    <dbReference type="NCBI Taxonomy" id="522889"/>
    <lineage>
        <taxon>Bacteria</taxon>
        <taxon>Pseudomonadati</taxon>
        <taxon>Pseudomonadota</taxon>
        <taxon>Betaproteobacteria</taxon>
        <taxon>Burkholderiales</taxon>
        <taxon>Sphaerotilaceae</taxon>
        <taxon>Sphaerotilus</taxon>
    </lineage>
</organism>
<dbReference type="Gene3D" id="3.40.50.12780">
    <property type="entry name" value="N-terminal domain of ligase-like"/>
    <property type="match status" value="1"/>
</dbReference>
<dbReference type="PANTHER" id="PTHR36932">
    <property type="entry name" value="CAPSULAR POLYSACCHARIDE BIOSYNTHESIS PROTEIN"/>
    <property type="match status" value="1"/>
</dbReference>
<proteinExistence type="predicted"/>
<reference evidence="1 2" key="1">
    <citation type="submission" date="2020-07" db="EMBL/GenBank/DDBJ databases">
        <title>Genomic Encyclopedia of Archaeal and Bacterial Type Strains, Phase II (KMG-II): from individual species to whole genera.</title>
        <authorList>
            <person name="Goeker M."/>
        </authorList>
    </citation>
    <scope>NUCLEOTIDE SEQUENCE [LARGE SCALE GENOMIC DNA]</scope>
    <source>
        <strain evidence="1 2">DSM 21226</strain>
    </source>
</reference>
<dbReference type="SUPFAM" id="SSF56801">
    <property type="entry name" value="Acetyl-CoA synthetase-like"/>
    <property type="match status" value="1"/>
</dbReference>
<evidence type="ECO:0000313" key="1">
    <source>
        <dbReference type="EMBL" id="NYG35393.1"/>
    </source>
</evidence>
<name>A0A7Y9R4G1_9BURK</name>
<dbReference type="PANTHER" id="PTHR36932:SF1">
    <property type="entry name" value="CAPSULAR POLYSACCHARIDE BIOSYNTHESIS PROTEIN"/>
    <property type="match status" value="1"/>
</dbReference>
<dbReference type="InterPro" id="IPR042099">
    <property type="entry name" value="ANL_N_sf"/>
</dbReference>
<dbReference type="InterPro" id="IPR053158">
    <property type="entry name" value="CapK_Type1_Caps_Biosynth"/>
</dbReference>
<sequence>MALQQDEPWAGWIAPWTTPKSWVGAGARAAEPSLVEQRCQSLLDHAHAHSAFYRQHHGATGRVTTASWTDLPPVTKSQLMRHFGDWVTDPAITREGVEAFLADRSRIGTDFLRRYAVWTSSGTSGEPGIFIQDSAALAVYSTMLESRMDRRFATHRWWALAATGAMGPWGLRPRSALVAALDGHYAGVSFWSRQCRFNPVAGSESRAFSVTAPIEQLCSELQAWRPAFIASYPSMLVELARQQEAGRLRLMPLALWSGGEGLAASTRDWIESVFGAPVVNDYGASECLAIAFECPHGRLHLNDDWVLMEPVDAQDRPVPVGTASHSVLLTNLANRVQPLIRYRLGDSVTMHPDDCACGNHRPSFTVEGRCDDTLQFPNAAGDVVHLSPMAVTTALEEGADVHRFQLRQTAPDALELRLDVSLCADPAALRAASLEALRRYFVAQGLSVRLSTSDEAPVIDPRSGKLRQVVSEL</sequence>
<dbReference type="Proteomes" id="UP000518288">
    <property type="component" value="Unassembled WGS sequence"/>
</dbReference>
<gene>
    <name evidence="1" type="ORF">BDD16_004379</name>
</gene>
<keyword evidence="1" id="KW-0436">Ligase</keyword>
<evidence type="ECO:0000313" key="2">
    <source>
        <dbReference type="Proteomes" id="UP000518288"/>
    </source>
</evidence>